<sequence length="135" mass="15781">MRFKISGFELLVSISWFKLTRLFFARGRRSIDLFDLLLVLNFGSAIQLGFSLVLRYFILVLLIEFCYQVVLLNCQCLFFYYHFLRKILSGCQSQGGLEFQWARYSPQIATVKSLCPVVRFYGTTRDSVFSSMIHT</sequence>
<keyword evidence="2" id="KW-1185">Reference proteome</keyword>
<dbReference type="Proteomes" id="UP000828941">
    <property type="component" value="Chromosome 3"/>
</dbReference>
<organism evidence="1 2">
    <name type="scientific">Bauhinia variegata</name>
    <name type="common">Purple orchid tree</name>
    <name type="synonym">Phanera variegata</name>
    <dbReference type="NCBI Taxonomy" id="167791"/>
    <lineage>
        <taxon>Eukaryota</taxon>
        <taxon>Viridiplantae</taxon>
        <taxon>Streptophyta</taxon>
        <taxon>Embryophyta</taxon>
        <taxon>Tracheophyta</taxon>
        <taxon>Spermatophyta</taxon>
        <taxon>Magnoliopsida</taxon>
        <taxon>eudicotyledons</taxon>
        <taxon>Gunneridae</taxon>
        <taxon>Pentapetalae</taxon>
        <taxon>rosids</taxon>
        <taxon>fabids</taxon>
        <taxon>Fabales</taxon>
        <taxon>Fabaceae</taxon>
        <taxon>Cercidoideae</taxon>
        <taxon>Cercideae</taxon>
        <taxon>Bauhiniinae</taxon>
        <taxon>Bauhinia</taxon>
    </lineage>
</organism>
<accession>A0ACB9PSI1</accession>
<evidence type="ECO:0000313" key="2">
    <source>
        <dbReference type="Proteomes" id="UP000828941"/>
    </source>
</evidence>
<comment type="caution">
    <text evidence="1">The sequence shown here is derived from an EMBL/GenBank/DDBJ whole genome shotgun (WGS) entry which is preliminary data.</text>
</comment>
<gene>
    <name evidence="1" type="ORF">L6164_004998</name>
</gene>
<proteinExistence type="predicted"/>
<reference evidence="1 2" key="1">
    <citation type="journal article" date="2022" name="DNA Res.">
        <title>Chromosomal-level genome assembly of the orchid tree Bauhinia variegata (Leguminosae; Cercidoideae) supports the allotetraploid origin hypothesis of Bauhinia.</title>
        <authorList>
            <person name="Zhong Y."/>
            <person name="Chen Y."/>
            <person name="Zheng D."/>
            <person name="Pang J."/>
            <person name="Liu Y."/>
            <person name="Luo S."/>
            <person name="Meng S."/>
            <person name="Qian L."/>
            <person name="Wei D."/>
            <person name="Dai S."/>
            <person name="Zhou R."/>
        </authorList>
    </citation>
    <scope>NUCLEOTIDE SEQUENCE [LARGE SCALE GENOMIC DNA]</scope>
    <source>
        <strain evidence="1">BV-YZ2020</strain>
    </source>
</reference>
<dbReference type="EMBL" id="CM039428">
    <property type="protein sequence ID" value="KAI4350551.1"/>
    <property type="molecule type" value="Genomic_DNA"/>
</dbReference>
<protein>
    <submittedName>
        <fullName evidence="1">Uncharacterized protein</fullName>
    </submittedName>
</protein>
<evidence type="ECO:0000313" key="1">
    <source>
        <dbReference type="EMBL" id="KAI4350551.1"/>
    </source>
</evidence>
<name>A0ACB9PSI1_BAUVA</name>